<name>A0A1H1GUN9_9ACTN</name>
<dbReference type="InterPro" id="IPR003325">
    <property type="entry name" value="TerD"/>
</dbReference>
<reference evidence="1 2" key="1">
    <citation type="submission" date="2016-10" db="EMBL/GenBank/DDBJ databases">
        <authorList>
            <person name="de Groot N.N."/>
        </authorList>
    </citation>
    <scope>NUCLEOTIDE SEQUENCE [LARGE SCALE GENOMIC DNA]</scope>
    <source>
        <strain evidence="1 2">DSM 43794</strain>
    </source>
</reference>
<dbReference type="NCBIfam" id="NF041916">
    <property type="entry name" value="RING_SCO0854"/>
    <property type="match status" value="1"/>
</dbReference>
<dbReference type="Gene3D" id="2.60.60.30">
    <property type="entry name" value="sav2460 like domains"/>
    <property type="match status" value="1"/>
</dbReference>
<dbReference type="CDD" id="cd06974">
    <property type="entry name" value="TerD_like"/>
    <property type="match status" value="1"/>
</dbReference>
<evidence type="ECO:0000313" key="2">
    <source>
        <dbReference type="Proteomes" id="UP000217103"/>
    </source>
</evidence>
<sequence length="556" mass="59614">MEDLHRYGEAWKRMAEALHPHEWWRRYPRAALAFAVLRRTPLDPATPFGEAMLAAAADQPELLRFDGVRLRWTTFGGKVEGALRERDLAAALRLLARRPGELARRLAHLARLPAMRPGDGSAAADGRADAARAAAALGEAVATAAPRVSPGVLVAALAQMRTRPGGSRLFPVRGGAARAVVAPDVRPPVPAATAAAVSSAVTGEMLRRAAVLGPVEVALLDAALADLAAPTAERSASSALTRLTRGSVQPIPDGERIRLFLHWAEPAGLRVDLDLSVIVFDREWRSLDWCDYTKLRAGRGALVHSGDLTSAPEPLGASEFVDMNLNRLGEYGARYVMPVVFSYNAVPFEELVRGFAGFMADPQDGPFDARAVRQRFDLGGAAKVLVPFIADLHTRTLLWVDLNVGVSGMDHNVLSHRERLGELGAGVVDVFRREGRVTLWEVACWHAAARAGEVLLRRRDGTITRHRRAAGEEPAAFAARLLAAPSAPASPTPPGAEAAGRPDFAAVVDGDVEVREDAEVYALYPGLLDPTRVRLQGPSSLLSSLAPERSPAPVTV</sequence>
<dbReference type="AlphaFoldDB" id="A0A1H1GUN9"/>
<dbReference type="Proteomes" id="UP000217103">
    <property type="component" value="Unassembled WGS sequence"/>
</dbReference>
<proteinExistence type="predicted"/>
<keyword evidence="2" id="KW-1185">Reference proteome</keyword>
<dbReference type="OrthoDB" id="415622at2"/>
<gene>
    <name evidence="1" type="ORF">SAMN04489764_3837</name>
</gene>
<dbReference type="STRING" id="35622.SAMN04489764_3837"/>
<organism evidence="1 2">
    <name type="scientific">Thermostaphylospora chromogena</name>
    <dbReference type="NCBI Taxonomy" id="35622"/>
    <lineage>
        <taxon>Bacteria</taxon>
        <taxon>Bacillati</taxon>
        <taxon>Actinomycetota</taxon>
        <taxon>Actinomycetes</taxon>
        <taxon>Streptosporangiales</taxon>
        <taxon>Thermomonosporaceae</taxon>
        <taxon>Thermostaphylospora</taxon>
    </lineage>
</organism>
<dbReference type="EMBL" id="FNKK01000002">
    <property type="protein sequence ID" value="SDR16924.1"/>
    <property type="molecule type" value="Genomic_DNA"/>
</dbReference>
<evidence type="ECO:0008006" key="3">
    <source>
        <dbReference type="Google" id="ProtNLM"/>
    </source>
</evidence>
<protein>
    <recommendedName>
        <fullName evidence="3">TerD domain-containing protein</fullName>
    </recommendedName>
</protein>
<dbReference type="InterPro" id="IPR051324">
    <property type="entry name" value="Stress/Tellurium_Resist"/>
</dbReference>
<evidence type="ECO:0000313" key="1">
    <source>
        <dbReference type="EMBL" id="SDR16924.1"/>
    </source>
</evidence>
<dbReference type="PANTHER" id="PTHR32097:SF18">
    <property type="entry name" value="RING-TYPE DOMAIN-CONTAINING PROTEIN"/>
    <property type="match status" value="1"/>
</dbReference>
<dbReference type="PANTHER" id="PTHR32097">
    <property type="entry name" value="CAMP-BINDING PROTEIN 1-RELATED"/>
    <property type="match status" value="1"/>
</dbReference>
<accession>A0A1H1GUN9</accession>